<reference evidence="2" key="1">
    <citation type="submission" date="2016-06" db="EMBL/GenBank/DDBJ databases">
        <title>De novo assembly and RNA-Seq shows season-dependent expression and editing in black bear kidneys.</title>
        <authorList>
            <person name="Korstanje R."/>
            <person name="Srivastava A."/>
            <person name="Sarsani V.K."/>
            <person name="Sheehan S.M."/>
            <person name="Seger R.L."/>
            <person name="Barter M.E."/>
            <person name="Lindqvist C."/>
            <person name="Brody L.C."/>
            <person name="Mullikin J.C."/>
        </authorList>
    </citation>
    <scope>NUCLEOTIDE SEQUENCE [LARGE SCALE GENOMIC DNA]</scope>
</reference>
<reference evidence="1" key="2">
    <citation type="submission" date="2025-08" db="UniProtKB">
        <authorList>
            <consortium name="Ensembl"/>
        </authorList>
    </citation>
    <scope>IDENTIFICATION</scope>
</reference>
<organism evidence="1 2">
    <name type="scientific">Ursus americanus</name>
    <name type="common">American black bear</name>
    <name type="synonym">Euarctos americanus</name>
    <dbReference type="NCBI Taxonomy" id="9643"/>
    <lineage>
        <taxon>Eukaryota</taxon>
        <taxon>Metazoa</taxon>
        <taxon>Chordata</taxon>
        <taxon>Craniata</taxon>
        <taxon>Vertebrata</taxon>
        <taxon>Euteleostomi</taxon>
        <taxon>Mammalia</taxon>
        <taxon>Eutheria</taxon>
        <taxon>Laurasiatheria</taxon>
        <taxon>Carnivora</taxon>
        <taxon>Caniformia</taxon>
        <taxon>Ursidae</taxon>
        <taxon>Ursus</taxon>
    </lineage>
</organism>
<reference evidence="1" key="3">
    <citation type="submission" date="2025-09" db="UniProtKB">
        <authorList>
            <consortium name="Ensembl"/>
        </authorList>
    </citation>
    <scope>IDENTIFICATION</scope>
</reference>
<accession>A0A452R4G4</accession>
<evidence type="ECO:0000313" key="1">
    <source>
        <dbReference type="Ensembl" id="ENSUAMP00000013163.1"/>
    </source>
</evidence>
<dbReference type="STRING" id="9643.ENSUAMP00000013163"/>
<dbReference type="Ensembl" id="ENSUAMT00000014770.1">
    <property type="protein sequence ID" value="ENSUAMP00000013163.1"/>
    <property type="gene ID" value="ENSUAMG00000010610.1"/>
</dbReference>
<name>A0A452R4G4_URSAM</name>
<evidence type="ECO:0008006" key="3">
    <source>
        <dbReference type="Google" id="ProtNLM"/>
    </source>
</evidence>
<evidence type="ECO:0000313" key="2">
    <source>
        <dbReference type="Proteomes" id="UP000291022"/>
    </source>
</evidence>
<protein>
    <recommendedName>
        <fullName evidence="3">Transcription factor E2F6</fullName>
    </recommendedName>
</protein>
<sequence length="45" mass="5030">MSQQRPARKLPSLLVDPAEETVRRRCRDPINVEGLLVSPGDGLCR</sequence>
<keyword evidence="2" id="KW-1185">Reference proteome</keyword>
<dbReference type="GeneTree" id="ENSGT00950000185152"/>
<dbReference type="AlphaFoldDB" id="A0A452R4G4"/>
<proteinExistence type="predicted"/>
<dbReference type="Proteomes" id="UP000291022">
    <property type="component" value="Unassembled WGS sequence"/>
</dbReference>